<evidence type="ECO:0000256" key="1">
    <source>
        <dbReference type="ARBA" id="ARBA00008950"/>
    </source>
</evidence>
<comment type="similarity">
    <text evidence="1 2">Belongs to the metallophosphoesterase superfamily. YfcE family.</text>
</comment>
<dbReference type="InterPro" id="IPR041802">
    <property type="entry name" value="MPP_YfcE"/>
</dbReference>
<sequence length="179" mass="20459">MKTLIISDIHGSIDRLNDVLNTPLPYDRLLLVGDLMYHGPRNPILEDYNPKAVSERLNQVHCPILAVRGNCDSEVDQMLCEFPIMQDYTITEWNDLTIMVTHGHLFDSDLEGPRQAVDLYISGHTHVPVLKQIDQTIIYNPGSIALPKENHPNTYGYLDGRTLTTYTLDHKVYMQWAID</sequence>
<name>A0AAU9VBY5_9FIRM</name>
<dbReference type="Gene3D" id="3.60.21.10">
    <property type="match status" value="1"/>
</dbReference>
<evidence type="ECO:0000313" key="7">
    <source>
        <dbReference type="Proteomes" id="UP001154111"/>
    </source>
</evidence>
<dbReference type="NCBIfam" id="TIGR00040">
    <property type="entry name" value="yfcE"/>
    <property type="match status" value="1"/>
</dbReference>
<accession>A0AAU9VBY5</accession>
<keyword evidence="6" id="KW-1185">Reference proteome</keyword>
<organism evidence="4 7">
    <name type="scientific">Erysipelothrix amsterdamensis</name>
    <dbReference type="NCBI Taxonomy" id="2929157"/>
    <lineage>
        <taxon>Bacteria</taxon>
        <taxon>Bacillati</taxon>
        <taxon>Bacillota</taxon>
        <taxon>Erysipelotrichia</taxon>
        <taxon>Erysipelotrichales</taxon>
        <taxon>Erysipelotrichaceae</taxon>
        <taxon>Erysipelothrix</taxon>
    </lineage>
</organism>
<dbReference type="EC" id="3.1.4.-" evidence="2"/>
<reference evidence="4" key="1">
    <citation type="submission" date="2022-04" db="EMBL/GenBank/DDBJ databases">
        <authorList>
            <person name="Forde T."/>
        </authorList>
    </citation>
    <scope>NUCLEOTIDE SEQUENCE</scope>
    <source>
        <strain evidence="4">A18Y016a</strain>
        <strain evidence="5">A18Y020d</strain>
    </source>
</reference>
<dbReference type="EMBL" id="OW659477">
    <property type="protein sequence ID" value="CAH2760450.1"/>
    <property type="molecule type" value="Genomic_DNA"/>
</dbReference>
<dbReference type="InterPro" id="IPR029052">
    <property type="entry name" value="Metallo-depent_PP-like"/>
</dbReference>
<proteinExistence type="inferred from homology"/>
<keyword evidence="4" id="KW-0378">Hydrolase</keyword>
<dbReference type="GO" id="GO:0016787">
    <property type="term" value="F:hydrolase activity"/>
    <property type="evidence" value="ECO:0007669"/>
    <property type="project" value="UniProtKB-UniRule"/>
</dbReference>
<protein>
    <recommendedName>
        <fullName evidence="2">Phosphoesterase</fullName>
        <ecNumber evidence="2">3.1.4.-</ecNumber>
    </recommendedName>
</protein>
<evidence type="ECO:0000313" key="4">
    <source>
        <dbReference type="EMBL" id="CAH2760450.1"/>
    </source>
</evidence>
<dbReference type="InterPro" id="IPR000979">
    <property type="entry name" value="Phosphodiesterase_MJ0936/Vps29"/>
</dbReference>
<comment type="cofactor">
    <cofactor evidence="2">
        <name>a divalent metal cation</name>
        <dbReference type="ChEBI" id="CHEBI:60240"/>
    </cofactor>
</comment>
<dbReference type="Pfam" id="PF12850">
    <property type="entry name" value="Metallophos_2"/>
    <property type="match status" value="1"/>
</dbReference>
<dbReference type="NCBIfam" id="NF006988">
    <property type="entry name" value="PRK09453.1"/>
    <property type="match status" value="1"/>
</dbReference>
<gene>
    <name evidence="4" type="primary">yfcE</name>
    <name evidence="4" type="ORF">ERYAMS2_00082</name>
    <name evidence="5" type="ORF">ERYAMS_01640</name>
</gene>
<evidence type="ECO:0000313" key="5">
    <source>
        <dbReference type="EMBL" id="CAH2763741.1"/>
    </source>
</evidence>
<keyword evidence="2" id="KW-0479">Metal-binding</keyword>
<dbReference type="Proteomes" id="UP001154095">
    <property type="component" value="Chromosome"/>
</dbReference>
<evidence type="ECO:0000259" key="3">
    <source>
        <dbReference type="Pfam" id="PF12850"/>
    </source>
</evidence>
<dbReference type="SUPFAM" id="SSF56300">
    <property type="entry name" value="Metallo-dependent phosphatases"/>
    <property type="match status" value="1"/>
</dbReference>
<evidence type="ECO:0000313" key="6">
    <source>
        <dbReference type="Proteomes" id="UP001154095"/>
    </source>
</evidence>
<dbReference type="CDD" id="cd00841">
    <property type="entry name" value="MPP_YfcE"/>
    <property type="match status" value="1"/>
</dbReference>
<evidence type="ECO:0000256" key="2">
    <source>
        <dbReference type="RuleBase" id="RU362039"/>
    </source>
</evidence>
<dbReference type="EMBL" id="OW659496">
    <property type="protein sequence ID" value="CAH2763741.1"/>
    <property type="molecule type" value="Genomic_DNA"/>
</dbReference>
<dbReference type="RefSeq" id="WP_254006921.1">
    <property type="nucleotide sequence ID" value="NZ_OW659477.1"/>
</dbReference>
<dbReference type="AlphaFoldDB" id="A0AAU9VBY5"/>
<dbReference type="GO" id="GO:0046872">
    <property type="term" value="F:metal ion binding"/>
    <property type="evidence" value="ECO:0007669"/>
    <property type="project" value="UniProtKB-KW"/>
</dbReference>
<feature type="domain" description="Calcineurin-like phosphoesterase" evidence="3">
    <location>
        <begin position="1"/>
        <end position="159"/>
    </location>
</feature>
<dbReference type="Proteomes" id="UP001154111">
    <property type="component" value="Chromosome"/>
</dbReference>
<dbReference type="InterPro" id="IPR024654">
    <property type="entry name" value="Calcineurin-like_PHP_lpxH"/>
</dbReference>